<comment type="similarity">
    <text evidence="3">Belongs to the WD repeat SEC31 family.</text>
</comment>
<keyword evidence="13" id="KW-0968">Cytoplasmic vesicle</keyword>
<evidence type="ECO:0000256" key="11">
    <source>
        <dbReference type="ARBA" id="ARBA00022927"/>
    </source>
</evidence>
<organism evidence="19 20">
    <name type="scientific">Tortispora caseinolytica NRRL Y-17796</name>
    <dbReference type="NCBI Taxonomy" id="767744"/>
    <lineage>
        <taxon>Eukaryota</taxon>
        <taxon>Fungi</taxon>
        <taxon>Dikarya</taxon>
        <taxon>Ascomycota</taxon>
        <taxon>Saccharomycotina</taxon>
        <taxon>Trigonopsidomycetes</taxon>
        <taxon>Trigonopsidales</taxon>
        <taxon>Trigonopsidaceae</taxon>
        <taxon>Tortispora</taxon>
    </lineage>
</organism>
<dbReference type="Gene3D" id="1.20.940.10">
    <property type="entry name" value="Functional domain of the splicing factor Prp18"/>
    <property type="match status" value="1"/>
</dbReference>
<dbReference type="OrthoDB" id="542917at2759"/>
<dbReference type="PANTHER" id="PTHR13923">
    <property type="entry name" value="SEC31-RELATED PROTEIN"/>
    <property type="match status" value="1"/>
</dbReference>
<dbReference type="InterPro" id="IPR015943">
    <property type="entry name" value="WD40/YVTN_repeat-like_dom_sf"/>
</dbReference>
<comment type="subcellular location">
    <subcellularLocation>
        <location evidence="1">Cytoplasmic vesicle</location>
        <location evidence="1">COPII-coated vesicle membrane</location>
        <topology evidence="1">Peripheral membrane protein</topology>
        <orientation evidence="1">Cytoplasmic side</orientation>
    </subcellularLocation>
    <subcellularLocation>
        <location evidence="2">Endoplasmic reticulum membrane</location>
        <topology evidence="2">Peripheral membrane protein</topology>
        <orientation evidence="2">Cytoplasmic side</orientation>
    </subcellularLocation>
</comment>
<keyword evidence="6" id="KW-0813">Transport</keyword>
<feature type="region of interest" description="Disordered" evidence="16">
    <location>
        <begin position="797"/>
        <end position="829"/>
    </location>
</feature>
<evidence type="ECO:0000256" key="9">
    <source>
        <dbReference type="ARBA" id="ARBA00022824"/>
    </source>
</evidence>
<evidence type="ECO:0000256" key="7">
    <source>
        <dbReference type="ARBA" id="ARBA00022574"/>
    </source>
</evidence>
<proteinExistence type="inferred from homology"/>
<feature type="compositionally biased region" description="Low complexity" evidence="16">
    <location>
        <begin position="931"/>
        <end position="945"/>
    </location>
</feature>
<accession>A0A1E4TMC3</accession>
<evidence type="ECO:0000256" key="8">
    <source>
        <dbReference type="ARBA" id="ARBA00022737"/>
    </source>
</evidence>
<feature type="compositionally biased region" description="Pro residues" evidence="16">
    <location>
        <begin position="1054"/>
        <end position="1066"/>
    </location>
</feature>
<feature type="compositionally biased region" description="Low complexity" evidence="16">
    <location>
        <begin position="1084"/>
        <end position="1102"/>
    </location>
</feature>
<evidence type="ECO:0000256" key="4">
    <source>
        <dbReference type="ARBA" id="ARBA00013507"/>
    </source>
</evidence>
<evidence type="ECO:0000256" key="6">
    <source>
        <dbReference type="ARBA" id="ARBA00022448"/>
    </source>
</evidence>
<dbReference type="InterPro" id="IPR040251">
    <property type="entry name" value="SEC31-like"/>
</dbReference>
<dbReference type="EMBL" id="KV453841">
    <property type="protein sequence ID" value="ODV92910.1"/>
    <property type="molecule type" value="Genomic_DNA"/>
</dbReference>
<evidence type="ECO:0000256" key="5">
    <source>
        <dbReference type="ARBA" id="ARBA00021236"/>
    </source>
</evidence>
<keyword evidence="7 15" id="KW-0853">WD repeat</keyword>
<feature type="compositionally biased region" description="Polar residues" evidence="16">
    <location>
        <begin position="948"/>
        <end position="975"/>
    </location>
</feature>
<dbReference type="Pfam" id="PF00400">
    <property type="entry name" value="WD40"/>
    <property type="match status" value="1"/>
</dbReference>
<dbReference type="Pfam" id="PF12931">
    <property type="entry name" value="TPR_Sec16"/>
    <property type="match status" value="1"/>
</dbReference>
<dbReference type="GO" id="GO:0070971">
    <property type="term" value="C:endoplasmic reticulum exit site"/>
    <property type="evidence" value="ECO:0007669"/>
    <property type="project" value="TreeGrafter"/>
</dbReference>
<feature type="compositionally biased region" description="Polar residues" evidence="16">
    <location>
        <begin position="797"/>
        <end position="807"/>
    </location>
</feature>
<dbReference type="InterPro" id="IPR009917">
    <property type="entry name" value="SRA1/Sec31"/>
</dbReference>
<dbReference type="Pfam" id="PF07304">
    <property type="entry name" value="SRA1"/>
    <property type="match status" value="1"/>
</dbReference>
<evidence type="ECO:0000313" key="19">
    <source>
        <dbReference type="EMBL" id="ODV92910.1"/>
    </source>
</evidence>
<evidence type="ECO:0000256" key="14">
    <source>
        <dbReference type="ARBA" id="ARBA00025471"/>
    </source>
</evidence>
<protein>
    <recommendedName>
        <fullName evidence="5">Protein transport protein SEC31</fullName>
    </recommendedName>
    <alternativeName>
        <fullName evidence="4">Protein transport protein sec31</fullName>
    </alternativeName>
</protein>
<feature type="repeat" description="WD" evidence="15">
    <location>
        <begin position="119"/>
        <end position="154"/>
    </location>
</feature>
<feature type="domain" description="Sec16 Sec23-binding" evidence="18">
    <location>
        <begin position="534"/>
        <end position="765"/>
    </location>
</feature>
<evidence type="ECO:0000256" key="10">
    <source>
        <dbReference type="ARBA" id="ARBA00022892"/>
    </source>
</evidence>
<dbReference type="Proteomes" id="UP000095023">
    <property type="component" value="Unassembled WGS sequence"/>
</dbReference>
<evidence type="ECO:0000256" key="2">
    <source>
        <dbReference type="ARBA" id="ARBA00004397"/>
    </source>
</evidence>
<evidence type="ECO:0000313" key="20">
    <source>
        <dbReference type="Proteomes" id="UP000095023"/>
    </source>
</evidence>
<evidence type="ECO:0000256" key="3">
    <source>
        <dbReference type="ARBA" id="ARBA00009358"/>
    </source>
</evidence>
<feature type="region of interest" description="Disordered" evidence="16">
    <location>
        <begin position="1008"/>
        <end position="1150"/>
    </location>
</feature>
<dbReference type="GO" id="GO:0015031">
    <property type="term" value="P:protein transport"/>
    <property type="evidence" value="ECO:0007669"/>
    <property type="project" value="UniProtKB-KW"/>
</dbReference>
<evidence type="ECO:0000256" key="1">
    <source>
        <dbReference type="ARBA" id="ARBA00004299"/>
    </source>
</evidence>
<dbReference type="GO" id="GO:0007029">
    <property type="term" value="P:endoplasmic reticulum organization"/>
    <property type="evidence" value="ECO:0007669"/>
    <property type="project" value="TreeGrafter"/>
</dbReference>
<dbReference type="GO" id="GO:0090110">
    <property type="term" value="P:COPII-coated vesicle cargo loading"/>
    <property type="evidence" value="ECO:0007669"/>
    <property type="project" value="TreeGrafter"/>
</dbReference>
<evidence type="ECO:0000256" key="13">
    <source>
        <dbReference type="ARBA" id="ARBA00023329"/>
    </source>
</evidence>
<dbReference type="SMART" id="SM00320">
    <property type="entry name" value="WD40"/>
    <property type="match status" value="5"/>
</dbReference>
<comment type="function">
    <text evidence="14">Component of the coat protein complex II (COPII) which promotes the formation of transport vesicles from the endoplasmic reticulum (ER). The coat has two main functions, the physical deformation of the endoplasmic reticulum membrane into vesicles and the selection of cargo molecules.</text>
</comment>
<reference evidence="20" key="1">
    <citation type="submission" date="2016-02" db="EMBL/GenBank/DDBJ databases">
        <title>Comparative genomics of biotechnologically important yeasts.</title>
        <authorList>
            <consortium name="DOE Joint Genome Institute"/>
            <person name="Riley R."/>
            <person name="Haridas S."/>
            <person name="Wolfe K.H."/>
            <person name="Lopes M.R."/>
            <person name="Hittinger C.T."/>
            <person name="Goker M."/>
            <person name="Salamov A."/>
            <person name="Wisecaver J."/>
            <person name="Long T.M."/>
            <person name="Aerts A.L."/>
            <person name="Barry K."/>
            <person name="Choi C."/>
            <person name="Clum A."/>
            <person name="Coughlan A.Y."/>
            <person name="Deshpande S."/>
            <person name="Douglass A.P."/>
            <person name="Hanson S.J."/>
            <person name="Klenk H.-P."/>
            <person name="Labutti K."/>
            <person name="Lapidus A."/>
            <person name="Lindquist E."/>
            <person name="Lipzen A."/>
            <person name="Meier-Kolthoff J.P."/>
            <person name="Ohm R.A."/>
            <person name="Otillar R.P."/>
            <person name="Pangilinan J."/>
            <person name="Peng Y."/>
            <person name="Rokas A."/>
            <person name="Rosa C.A."/>
            <person name="Scheuner C."/>
            <person name="Sibirny A.A."/>
            <person name="Slot J.C."/>
            <person name="Stielow J.B."/>
            <person name="Sun H."/>
            <person name="Kurtzman C.P."/>
            <person name="Blackwell M."/>
            <person name="Jeffries T.W."/>
            <person name="Grigoriev I.V."/>
        </authorList>
    </citation>
    <scope>NUCLEOTIDE SEQUENCE [LARGE SCALE GENOMIC DNA]</scope>
    <source>
        <strain evidence="20">NRRL Y-17796</strain>
    </source>
</reference>
<evidence type="ECO:0000256" key="16">
    <source>
        <dbReference type="SAM" id="MobiDB-lite"/>
    </source>
</evidence>
<evidence type="ECO:0000259" key="17">
    <source>
        <dbReference type="Pfam" id="PF07304"/>
    </source>
</evidence>
<sequence length="1258" mass="135921">MTRFSPIPRLGAFAWSPSSDPQYIATASKAGAIDSNFTSTPSIDLWDVESLAKALSSDDVTPVTSVPCDSQFSALQWSPGLPSNPQGILLGALETGQIGLWDGSRIVNGMGSQSLITYLAAHSGPVKSIDFNQLDHNLFVSGAAKDEVFIWDFNHLEAPIKPSVQSIGLDTIESVAWNSMHAPVLATGSSTGFASIFDLRQKREILRIQVAGAAARGAISAVSWNPTSSTKLLTGCASDAAGDLCIWDLRNASSPEHTLKGHTKGVLSAQWCKQDPSLLLSCGMDDRTIIWNPITAQMLGEYSPTGNWEFQVAWNPVNPNTFATASYQGSISVRSLQNLSSKADDSAAIQQSENDFWQGISSSAPVSTVKEYSLTQPPKWLKRPVSATFGFGGKIPCVLTDKATGKSVVKISNYSSSNELESTFATFESAMENKDMNSVIDNRIAENPDAFEWQMLKPILELGSKFDVLEYIGYNKPVSKVKSATVSSESAIVESELPTESLEAPGPASVRPSLDSNGSFDMFPISNPEHITTITKYIISGMYEDAVDVCLENDMLTDAFAIANLGGDECQKKASKAYFDKYIGSSPHTRILCGISLNDLADLVREADLYHWKDILAVIVSHSGDKFKELISILGDRLNSARESTSLNDQNRRNALICYLSGNCLDRVVDIWLEEMKEKEDMLLHSNSYNSSSAFDIHVKVLQELLEKVVIYKDAVKFQDPDLNSNSKEPESYTLRNLYQIAIEYADIAAEFGHGNLATKFAAWVPANYPESKFERERITKLTEKVVPARTAASQISRSTTPYNSMYGSPYGSRTRPNEPVPSAASYSAPGQSSFAPPYNNYTPARAPAQAAPSFPDPQSIANRLPNRPMVPTPSHTLVGMPESVQSAIQHKHEVESHVAPPPKSHFVYPQDTEAWNDLPPAHSLPSSRRAPASQTTAPTASPFPGQQPMQNNTVAAQTPPMTGFSSISRQSSMNVIPPPPKAASLSRVSSVATNIGLGMGEGIIPDQAQQQQPHLPRPPQRANGYGNAAGNVMDSPSLGPSNGSTGPLSNAYAPPPVLSPPPPPNATVNPAVGLPRPPPAVPAPASRTPSAMYTPDPSNPSGPGGGMEPFPTQPLSPARSEAPAPRTRQSTVSTVPKHPRGDRTHIPPSSLGIYEVLSREMERVVTIVPPQHARAVKDAQRRLNILFDHLNNSELSEGLVNELNGLIEKLQARDYDSALAIQIGIQTERMEECGQWMVGVKRLLEVSRAMAASSNVM</sequence>
<dbReference type="InterPro" id="IPR036322">
    <property type="entry name" value="WD40_repeat_dom_sf"/>
</dbReference>
<dbReference type="GO" id="GO:0005789">
    <property type="term" value="C:endoplasmic reticulum membrane"/>
    <property type="evidence" value="ECO:0007669"/>
    <property type="project" value="UniProtKB-SubCell"/>
</dbReference>
<name>A0A1E4TMC3_9ASCO</name>
<keyword evidence="11" id="KW-0653">Protein transport</keyword>
<dbReference type="InterPro" id="IPR001680">
    <property type="entry name" value="WD40_rpt"/>
</dbReference>
<dbReference type="Gene3D" id="2.130.10.10">
    <property type="entry name" value="YVTN repeat-like/Quinoprotein amine dehydrogenase"/>
    <property type="match status" value="1"/>
</dbReference>
<dbReference type="PANTHER" id="PTHR13923:SF11">
    <property type="entry name" value="SECRETORY 31, ISOFORM D"/>
    <property type="match status" value="1"/>
</dbReference>
<keyword evidence="8" id="KW-0677">Repeat</keyword>
<evidence type="ECO:0000259" key="18">
    <source>
        <dbReference type="Pfam" id="PF12931"/>
    </source>
</evidence>
<dbReference type="SUPFAM" id="SSF50978">
    <property type="entry name" value="WD40 repeat-like"/>
    <property type="match status" value="1"/>
</dbReference>
<dbReference type="GO" id="GO:0030127">
    <property type="term" value="C:COPII vesicle coat"/>
    <property type="evidence" value="ECO:0007669"/>
    <property type="project" value="TreeGrafter"/>
</dbReference>
<evidence type="ECO:0000256" key="12">
    <source>
        <dbReference type="ARBA" id="ARBA00023136"/>
    </source>
</evidence>
<keyword evidence="9" id="KW-0256">Endoplasmic reticulum</keyword>
<feature type="region of interest" description="Disordered" evidence="16">
    <location>
        <begin position="895"/>
        <end position="988"/>
    </location>
</feature>
<feature type="compositionally biased region" description="Polar residues" evidence="16">
    <location>
        <begin position="1039"/>
        <end position="1049"/>
    </location>
</feature>
<evidence type="ECO:0000256" key="15">
    <source>
        <dbReference type="PROSITE-ProRule" id="PRU00221"/>
    </source>
</evidence>
<dbReference type="AlphaFoldDB" id="A0A1E4TMC3"/>
<dbReference type="PROSITE" id="PS50082">
    <property type="entry name" value="WD_REPEATS_2"/>
    <property type="match status" value="1"/>
</dbReference>
<dbReference type="GO" id="GO:0005198">
    <property type="term" value="F:structural molecule activity"/>
    <property type="evidence" value="ECO:0007669"/>
    <property type="project" value="TreeGrafter"/>
</dbReference>
<dbReference type="Gene3D" id="1.25.40.1030">
    <property type="match status" value="1"/>
</dbReference>
<keyword evidence="12" id="KW-0472">Membrane</keyword>
<keyword evidence="10" id="KW-0931">ER-Golgi transport</keyword>
<gene>
    <name evidence="19" type="ORF">CANCADRAFT_49300</name>
</gene>
<feature type="domain" description="SRA1/Sec31" evidence="17">
    <location>
        <begin position="1153"/>
        <end position="1252"/>
    </location>
</feature>
<keyword evidence="20" id="KW-1185">Reference proteome</keyword>
<dbReference type="InterPro" id="IPR024298">
    <property type="entry name" value="Sec16_Sec23-bd"/>
</dbReference>